<dbReference type="EMBL" id="AP021861">
    <property type="protein sequence ID" value="BBO34548.1"/>
    <property type="molecule type" value="Genomic_DNA"/>
</dbReference>
<evidence type="ECO:0000313" key="2">
    <source>
        <dbReference type="EMBL" id="BBO34548.1"/>
    </source>
</evidence>
<feature type="region of interest" description="Disordered" evidence="1">
    <location>
        <begin position="1"/>
        <end position="44"/>
    </location>
</feature>
<proteinExistence type="predicted"/>
<dbReference type="KEGG" id="lpav:PLANPX_4160"/>
<dbReference type="AlphaFoldDB" id="A0A5K7XDJ4"/>
<feature type="compositionally biased region" description="Basic and acidic residues" evidence="1">
    <location>
        <begin position="1"/>
        <end position="20"/>
    </location>
</feature>
<organism evidence="2 3">
    <name type="scientific">Lacipirellula parvula</name>
    <dbReference type="NCBI Taxonomy" id="2650471"/>
    <lineage>
        <taxon>Bacteria</taxon>
        <taxon>Pseudomonadati</taxon>
        <taxon>Planctomycetota</taxon>
        <taxon>Planctomycetia</taxon>
        <taxon>Pirellulales</taxon>
        <taxon>Lacipirellulaceae</taxon>
        <taxon>Lacipirellula</taxon>
    </lineage>
</organism>
<evidence type="ECO:0000256" key="1">
    <source>
        <dbReference type="SAM" id="MobiDB-lite"/>
    </source>
</evidence>
<accession>A0A5K7XDJ4</accession>
<name>A0A5K7XDJ4_9BACT</name>
<dbReference type="Proteomes" id="UP000326837">
    <property type="component" value="Chromosome"/>
</dbReference>
<protein>
    <submittedName>
        <fullName evidence="2">Uncharacterized protein</fullName>
    </submittedName>
</protein>
<feature type="compositionally biased region" description="Polar residues" evidence="1">
    <location>
        <begin position="34"/>
        <end position="44"/>
    </location>
</feature>
<reference evidence="3" key="1">
    <citation type="submission" date="2019-10" db="EMBL/GenBank/DDBJ databases">
        <title>Lacipirellula parvula gen. nov., sp. nov., representing a lineage of planctomycetes widespread in freshwater anoxic habitats, and description of the family Lacipirellulaceae.</title>
        <authorList>
            <person name="Dedysh S.N."/>
            <person name="Kulichevskaya I.S."/>
            <person name="Beletsky A.V."/>
            <person name="Rakitin A.L."/>
            <person name="Mardanov A.V."/>
            <person name="Ivanova A.A."/>
            <person name="Saltykova V.X."/>
            <person name="Rijpstra W.I.C."/>
            <person name="Sinninghe Damste J.S."/>
            <person name="Ravin N.V."/>
        </authorList>
    </citation>
    <scope>NUCLEOTIDE SEQUENCE [LARGE SCALE GENOMIC DNA]</scope>
    <source>
        <strain evidence="3">PX69</strain>
    </source>
</reference>
<sequence>MFRGDGWRQENERRTARKFDSNPLQLEGKENVGATASSAGRSGR</sequence>
<keyword evidence="3" id="KW-1185">Reference proteome</keyword>
<evidence type="ECO:0000313" key="3">
    <source>
        <dbReference type="Proteomes" id="UP000326837"/>
    </source>
</evidence>
<gene>
    <name evidence="2" type="ORF">PLANPX_4160</name>
</gene>